<evidence type="ECO:0000313" key="3">
    <source>
        <dbReference type="Proteomes" id="UP000294894"/>
    </source>
</evidence>
<dbReference type="PANTHER" id="PTHR43252">
    <property type="entry name" value="TRANSCRIPTIONAL REGULATOR YQJI"/>
    <property type="match status" value="1"/>
</dbReference>
<dbReference type="SUPFAM" id="SSF46785">
    <property type="entry name" value="Winged helix' DNA-binding domain"/>
    <property type="match status" value="1"/>
</dbReference>
<gene>
    <name evidence="2" type="ORF">EXE57_12530</name>
</gene>
<accession>A0A4V1BE11</accession>
<dbReference type="PANTHER" id="PTHR43252:SF2">
    <property type="entry name" value="TRANSCRIPTION REGULATOR, PADR-LIKE FAMILY"/>
    <property type="match status" value="1"/>
</dbReference>
<organism evidence="2 3">
    <name type="scientific">Nocardioides euryhalodurans</name>
    <dbReference type="NCBI Taxonomy" id="2518370"/>
    <lineage>
        <taxon>Bacteria</taxon>
        <taxon>Bacillati</taxon>
        <taxon>Actinomycetota</taxon>
        <taxon>Actinomycetes</taxon>
        <taxon>Propionibacteriales</taxon>
        <taxon>Nocardioidaceae</taxon>
        <taxon>Nocardioides</taxon>
    </lineage>
</organism>
<dbReference type="Proteomes" id="UP000294894">
    <property type="component" value="Chromosome"/>
</dbReference>
<dbReference type="InterPro" id="IPR036388">
    <property type="entry name" value="WH-like_DNA-bd_sf"/>
</dbReference>
<dbReference type="InterPro" id="IPR036390">
    <property type="entry name" value="WH_DNA-bd_sf"/>
</dbReference>
<dbReference type="Gene3D" id="1.10.10.10">
    <property type="entry name" value="Winged helix-like DNA-binding domain superfamily/Winged helix DNA-binding domain"/>
    <property type="match status" value="1"/>
</dbReference>
<dbReference type="EMBL" id="CP038267">
    <property type="protein sequence ID" value="QBR93002.1"/>
    <property type="molecule type" value="Genomic_DNA"/>
</dbReference>
<dbReference type="AlphaFoldDB" id="A0A4V1BE11"/>
<proteinExistence type="predicted"/>
<evidence type="ECO:0000313" key="2">
    <source>
        <dbReference type="EMBL" id="QBR93002.1"/>
    </source>
</evidence>
<dbReference type="Pfam" id="PF03551">
    <property type="entry name" value="PadR"/>
    <property type="match status" value="1"/>
</dbReference>
<keyword evidence="3" id="KW-1185">Reference proteome</keyword>
<name>A0A4V1BE11_9ACTN</name>
<sequence length="163" mass="17968">MAQPEPPRGPRVRRGDVRAAILDVVAVEPLNGYQVIQQIAERTGGQWKPSPGSVYPTISQLEDEGLIVGDEERGRTLRLTPEGEAYVAEHPEELAAVWEPFEVEGPVEDGPDLSLLKSEAGQLMSALWQILSSGTDQQRKDAMAVLIETRRKLYGLLADEDPR</sequence>
<dbReference type="RefSeq" id="WP_135077985.1">
    <property type="nucleotide sequence ID" value="NZ_CP038267.1"/>
</dbReference>
<evidence type="ECO:0000259" key="1">
    <source>
        <dbReference type="Pfam" id="PF03551"/>
    </source>
</evidence>
<protein>
    <submittedName>
        <fullName evidence="2">PadR family transcriptional regulator</fullName>
    </submittedName>
</protein>
<dbReference type="OrthoDB" id="1683430at2"/>
<reference evidence="2 3" key="1">
    <citation type="submission" date="2019-03" db="EMBL/GenBank/DDBJ databases">
        <title>Three New Species of Nocardioides, Nocardioides euryhalodurans sp. nov., Nocardioides seonyuensis sp. nov. and Nocardioides eburneoflavus sp. nov., Iolated from Soil.</title>
        <authorList>
            <person name="Roh S.G."/>
            <person name="Lee C."/>
            <person name="Kim M.-K."/>
            <person name="Kim S.B."/>
        </authorList>
    </citation>
    <scope>NUCLEOTIDE SEQUENCE [LARGE SCALE GENOMIC DNA]</scope>
    <source>
        <strain evidence="2 3">MMS17-SY117</strain>
    </source>
</reference>
<dbReference type="InterPro" id="IPR005149">
    <property type="entry name" value="Tscrpt_reg_PadR_N"/>
</dbReference>
<dbReference type="KEGG" id="noy:EXE57_12530"/>
<feature type="domain" description="Transcription regulator PadR N-terminal" evidence="1">
    <location>
        <begin position="21"/>
        <end position="88"/>
    </location>
</feature>